<dbReference type="GO" id="GO:0005829">
    <property type="term" value="C:cytosol"/>
    <property type="evidence" value="ECO:0007669"/>
    <property type="project" value="TreeGrafter"/>
</dbReference>
<evidence type="ECO:0000256" key="5">
    <source>
        <dbReference type="ARBA" id="ARBA00023125"/>
    </source>
</evidence>
<dbReference type="FunFam" id="1.10.10.10:FF:000018">
    <property type="entry name" value="DNA-binding response regulator ResD"/>
    <property type="match status" value="1"/>
</dbReference>
<dbReference type="InterPro" id="IPR011006">
    <property type="entry name" value="CheY-like_superfamily"/>
</dbReference>
<reference evidence="12 13" key="1">
    <citation type="submission" date="2023-04" db="EMBL/GenBank/DDBJ databases">
        <authorList>
            <person name="Hsu D."/>
        </authorList>
    </citation>
    <scope>NUCLEOTIDE SEQUENCE [LARGE SCALE GENOMIC DNA]</scope>
    <source>
        <strain evidence="12 13">MK1</strain>
    </source>
</reference>
<feature type="domain" description="OmpR/PhoB-type" evidence="11">
    <location>
        <begin position="128"/>
        <end position="227"/>
    </location>
</feature>
<dbReference type="GO" id="GO:0000976">
    <property type="term" value="F:transcription cis-regulatory region binding"/>
    <property type="evidence" value="ECO:0007669"/>
    <property type="project" value="TreeGrafter"/>
</dbReference>
<dbReference type="KEGG" id="dbc:MFMK1_002388"/>
<evidence type="ECO:0000256" key="1">
    <source>
        <dbReference type="ARBA" id="ARBA00018672"/>
    </source>
</evidence>
<dbReference type="PANTHER" id="PTHR48111">
    <property type="entry name" value="REGULATOR OF RPOS"/>
    <property type="match status" value="1"/>
</dbReference>
<dbReference type="InterPro" id="IPR036388">
    <property type="entry name" value="WH-like_DNA-bd_sf"/>
</dbReference>
<dbReference type="InterPro" id="IPR001867">
    <property type="entry name" value="OmpR/PhoB-type_DNA-bd"/>
</dbReference>
<dbReference type="CDD" id="cd00383">
    <property type="entry name" value="trans_reg_C"/>
    <property type="match status" value="1"/>
</dbReference>
<dbReference type="PANTHER" id="PTHR48111:SF1">
    <property type="entry name" value="TWO-COMPONENT RESPONSE REGULATOR ORR33"/>
    <property type="match status" value="1"/>
</dbReference>
<keyword evidence="4" id="KW-0805">Transcription regulation</keyword>
<keyword evidence="3" id="KW-0902">Two-component regulatory system</keyword>
<dbReference type="Pfam" id="PF00072">
    <property type="entry name" value="Response_reg"/>
    <property type="match status" value="1"/>
</dbReference>
<proteinExistence type="predicted"/>
<dbReference type="Gene3D" id="3.40.50.2300">
    <property type="match status" value="1"/>
</dbReference>
<evidence type="ECO:0000256" key="9">
    <source>
        <dbReference type="PROSITE-ProRule" id="PRU01091"/>
    </source>
</evidence>
<dbReference type="SMART" id="SM00448">
    <property type="entry name" value="REC"/>
    <property type="match status" value="1"/>
</dbReference>
<gene>
    <name evidence="12" type="ORF">MFMK1_002388</name>
</gene>
<organism evidence="12 13">
    <name type="scientific">Metallumcola ferriviriculae</name>
    <dbReference type="NCBI Taxonomy" id="3039180"/>
    <lineage>
        <taxon>Bacteria</taxon>
        <taxon>Bacillati</taxon>
        <taxon>Bacillota</taxon>
        <taxon>Clostridia</taxon>
        <taxon>Neomoorellales</taxon>
        <taxon>Desulfitibacteraceae</taxon>
        <taxon>Metallumcola</taxon>
    </lineage>
</organism>
<keyword evidence="6" id="KW-0804">Transcription</keyword>
<feature type="DNA-binding region" description="OmpR/PhoB-type" evidence="9">
    <location>
        <begin position="128"/>
        <end position="227"/>
    </location>
</feature>
<dbReference type="Proteomes" id="UP001329915">
    <property type="component" value="Chromosome"/>
</dbReference>
<dbReference type="SMART" id="SM00862">
    <property type="entry name" value="Trans_reg_C"/>
    <property type="match status" value="1"/>
</dbReference>
<dbReference type="FunFam" id="3.40.50.2300:FF:000001">
    <property type="entry name" value="DNA-binding response regulator PhoB"/>
    <property type="match status" value="1"/>
</dbReference>
<dbReference type="RefSeq" id="WP_366921962.1">
    <property type="nucleotide sequence ID" value="NZ_CP121694.1"/>
</dbReference>
<keyword evidence="5 9" id="KW-0238">DNA-binding</keyword>
<sequence>MARILVVDDEDSIIELVSYNLKNAGYEVITAADGLAGEKKALAEHPDLIVLDVMLPGRDGLEVCRNVRRVDEDVPILMLTAKKDEIDRILGLEMGADDYLVKPFSPRELVARVKAILRRTKKSAARQGHALMLNDISLDLDKRLVTVAGETVELTSREFDLLELLMRSPGRVFSREKLLQMLWGEEYFGDYRTIDVHIRHLRQKVESDPSRPKSIVTVWGVGYKFGEN</sequence>
<dbReference type="InterPro" id="IPR039420">
    <property type="entry name" value="WalR-like"/>
</dbReference>
<dbReference type="PROSITE" id="PS50110">
    <property type="entry name" value="RESPONSE_REGULATORY"/>
    <property type="match status" value="1"/>
</dbReference>
<evidence type="ECO:0000256" key="8">
    <source>
        <dbReference type="PROSITE-ProRule" id="PRU00169"/>
    </source>
</evidence>
<evidence type="ECO:0000256" key="4">
    <source>
        <dbReference type="ARBA" id="ARBA00023015"/>
    </source>
</evidence>
<name>A0AAU0UP38_9FIRM</name>
<protein>
    <recommendedName>
        <fullName evidence="1">Stage 0 sporulation protein A homolog</fullName>
    </recommendedName>
</protein>
<evidence type="ECO:0000313" key="12">
    <source>
        <dbReference type="EMBL" id="WRO22554.1"/>
    </source>
</evidence>
<dbReference type="SUPFAM" id="SSF52172">
    <property type="entry name" value="CheY-like"/>
    <property type="match status" value="1"/>
</dbReference>
<dbReference type="GO" id="GO:0000156">
    <property type="term" value="F:phosphorelay response regulator activity"/>
    <property type="evidence" value="ECO:0007669"/>
    <property type="project" value="TreeGrafter"/>
</dbReference>
<dbReference type="EMBL" id="CP121694">
    <property type="protein sequence ID" value="WRO22554.1"/>
    <property type="molecule type" value="Genomic_DNA"/>
</dbReference>
<dbReference type="AlphaFoldDB" id="A0AAU0UP38"/>
<evidence type="ECO:0000256" key="2">
    <source>
        <dbReference type="ARBA" id="ARBA00022553"/>
    </source>
</evidence>
<keyword evidence="13" id="KW-1185">Reference proteome</keyword>
<comment type="function">
    <text evidence="7">May play the central regulatory role in sporulation. It may be an element of the effector pathway responsible for the activation of sporulation genes in response to nutritional stress. Spo0A may act in concert with spo0H (a sigma factor) to control the expression of some genes that are critical to the sporulation process.</text>
</comment>
<dbReference type="Pfam" id="PF00486">
    <property type="entry name" value="Trans_reg_C"/>
    <property type="match status" value="1"/>
</dbReference>
<dbReference type="InterPro" id="IPR001789">
    <property type="entry name" value="Sig_transdc_resp-reg_receiver"/>
</dbReference>
<evidence type="ECO:0000259" key="11">
    <source>
        <dbReference type="PROSITE" id="PS51755"/>
    </source>
</evidence>
<dbReference type="PROSITE" id="PS51755">
    <property type="entry name" value="OMPR_PHOB"/>
    <property type="match status" value="1"/>
</dbReference>
<evidence type="ECO:0000256" key="3">
    <source>
        <dbReference type="ARBA" id="ARBA00023012"/>
    </source>
</evidence>
<feature type="domain" description="Response regulatory" evidence="10">
    <location>
        <begin position="3"/>
        <end position="117"/>
    </location>
</feature>
<keyword evidence="2 8" id="KW-0597">Phosphoprotein</keyword>
<dbReference type="Gene3D" id="6.10.250.690">
    <property type="match status" value="1"/>
</dbReference>
<feature type="modified residue" description="4-aspartylphosphate" evidence="8">
    <location>
        <position position="52"/>
    </location>
</feature>
<evidence type="ECO:0000313" key="13">
    <source>
        <dbReference type="Proteomes" id="UP001329915"/>
    </source>
</evidence>
<dbReference type="Gene3D" id="1.10.10.10">
    <property type="entry name" value="Winged helix-like DNA-binding domain superfamily/Winged helix DNA-binding domain"/>
    <property type="match status" value="1"/>
</dbReference>
<dbReference type="GO" id="GO:0032993">
    <property type="term" value="C:protein-DNA complex"/>
    <property type="evidence" value="ECO:0007669"/>
    <property type="project" value="TreeGrafter"/>
</dbReference>
<accession>A0AAU0UP38</accession>
<evidence type="ECO:0000256" key="7">
    <source>
        <dbReference type="ARBA" id="ARBA00024867"/>
    </source>
</evidence>
<dbReference type="GO" id="GO:0006355">
    <property type="term" value="P:regulation of DNA-templated transcription"/>
    <property type="evidence" value="ECO:0007669"/>
    <property type="project" value="InterPro"/>
</dbReference>
<evidence type="ECO:0000259" key="10">
    <source>
        <dbReference type="PROSITE" id="PS50110"/>
    </source>
</evidence>
<evidence type="ECO:0000256" key="6">
    <source>
        <dbReference type="ARBA" id="ARBA00023163"/>
    </source>
</evidence>